<dbReference type="InterPro" id="IPR020603">
    <property type="entry name" value="MraZ_dom"/>
</dbReference>
<comment type="subcellular location">
    <subcellularLocation>
        <location evidence="7">Cytoplasm</location>
        <location evidence="7">Nucleoid</location>
    </subcellularLocation>
</comment>
<dbReference type="CDD" id="cd16320">
    <property type="entry name" value="MraZ_N"/>
    <property type="match status" value="1"/>
</dbReference>
<dbReference type="GO" id="GO:0003700">
    <property type="term" value="F:DNA-binding transcription factor activity"/>
    <property type="evidence" value="ECO:0007669"/>
    <property type="project" value="UniProtKB-UniRule"/>
</dbReference>
<keyword evidence="10" id="KW-1185">Reference proteome</keyword>
<dbReference type="GO" id="GO:2000143">
    <property type="term" value="P:negative regulation of DNA-templated transcription initiation"/>
    <property type="evidence" value="ECO:0007669"/>
    <property type="project" value="TreeGrafter"/>
</dbReference>
<keyword evidence="6 7" id="KW-0804">Transcription</keyword>
<feature type="domain" description="SpoVT-AbrB" evidence="8">
    <location>
        <begin position="76"/>
        <end position="119"/>
    </location>
</feature>
<dbReference type="Pfam" id="PF02381">
    <property type="entry name" value="MraZ"/>
    <property type="match status" value="2"/>
</dbReference>
<comment type="caution">
    <text evidence="9">The sequence shown here is derived from an EMBL/GenBank/DDBJ whole genome shotgun (WGS) entry which is preliminary data.</text>
</comment>
<keyword evidence="9" id="KW-0131">Cell cycle</keyword>
<dbReference type="InterPro" id="IPR038619">
    <property type="entry name" value="MraZ_sf"/>
</dbReference>
<keyword evidence="5 7" id="KW-0238">DNA-binding</keyword>
<dbReference type="FunFam" id="3.40.1550.20:FF:000002">
    <property type="entry name" value="Transcriptional regulator MraZ"/>
    <property type="match status" value="1"/>
</dbReference>
<dbReference type="GO" id="GO:0051301">
    <property type="term" value="P:cell division"/>
    <property type="evidence" value="ECO:0007669"/>
    <property type="project" value="UniProtKB-KW"/>
</dbReference>
<keyword evidence="3" id="KW-0677">Repeat</keyword>
<dbReference type="InterPro" id="IPR035644">
    <property type="entry name" value="MraZ_C"/>
</dbReference>
<dbReference type="GO" id="GO:0009295">
    <property type="term" value="C:nucleoid"/>
    <property type="evidence" value="ECO:0007669"/>
    <property type="project" value="UniProtKB-SubCell"/>
</dbReference>
<evidence type="ECO:0000256" key="7">
    <source>
        <dbReference type="HAMAP-Rule" id="MF_01008"/>
    </source>
</evidence>
<accession>A0A1E5FZT6</accession>
<evidence type="ECO:0000313" key="10">
    <source>
        <dbReference type="Proteomes" id="UP000094296"/>
    </source>
</evidence>
<dbReference type="InterPro" id="IPR003444">
    <property type="entry name" value="MraZ"/>
</dbReference>
<protein>
    <recommendedName>
        <fullName evidence="1 7">Transcriptional regulator MraZ</fullName>
    </recommendedName>
</protein>
<dbReference type="GO" id="GO:0000976">
    <property type="term" value="F:transcription cis-regulatory region binding"/>
    <property type="evidence" value="ECO:0007669"/>
    <property type="project" value="TreeGrafter"/>
</dbReference>
<dbReference type="GO" id="GO:0005737">
    <property type="term" value="C:cytoplasm"/>
    <property type="evidence" value="ECO:0007669"/>
    <property type="project" value="UniProtKB-UniRule"/>
</dbReference>
<evidence type="ECO:0000313" key="9">
    <source>
        <dbReference type="EMBL" id="OEF96082.1"/>
    </source>
</evidence>
<keyword evidence="9" id="KW-0132">Cell division</keyword>
<sequence>MFMGEYQHSIDVKGRIIIPAKLRDGLGKTFIITRGLENCLFVYPMSEWELLEQKLKALPFTKKDVRAFTRFLLSGAIEAEADKQGRVLLPNNLRDFAEIDKECVIIGVSSRVEIWSKDKWNNYYQTADSTFEDIAETIVDFEL</sequence>
<evidence type="ECO:0000259" key="8">
    <source>
        <dbReference type="PROSITE" id="PS51740"/>
    </source>
</evidence>
<keyword evidence="4 7" id="KW-0805">Transcription regulation</keyword>
<comment type="similarity">
    <text evidence="7">Belongs to the MraZ family.</text>
</comment>
<evidence type="ECO:0000256" key="4">
    <source>
        <dbReference type="ARBA" id="ARBA00023015"/>
    </source>
</evidence>
<dbReference type="HAMAP" id="MF_01008">
    <property type="entry name" value="MraZ"/>
    <property type="match status" value="1"/>
</dbReference>
<evidence type="ECO:0000256" key="2">
    <source>
        <dbReference type="ARBA" id="ARBA00022490"/>
    </source>
</evidence>
<evidence type="ECO:0000256" key="6">
    <source>
        <dbReference type="ARBA" id="ARBA00023163"/>
    </source>
</evidence>
<dbReference type="InterPro" id="IPR035642">
    <property type="entry name" value="MraZ_N"/>
</dbReference>
<dbReference type="PANTHER" id="PTHR34701:SF1">
    <property type="entry name" value="TRANSCRIPTIONAL REGULATOR MRAZ"/>
    <property type="match status" value="1"/>
</dbReference>
<gene>
    <name evidence="7" type="primary">mraZ</name>
    <name evidence="9" type="ORF">BHF68_10105</name>
</gene>
<dbReference type="InterPro" id="IPR037914">
    <property type="entry name" value="SpoVT-AbrB_sf"/>
</dbReference>
<dbReference type="InterPro" id="IPR007159">
    <property type="entry name" value="SpoVT-AbrB_dom"/>
</dbReference>
<reference evidence="9 10" key="1">
    <citation type="submission" date="2016-09" db="EMBL/GenBank/DDBJ databases">
        <title>Draft genome sequence for the type strain of Desulfuribacillus alkaliarsenatis AHT28, an obligately anaerobic, sulfidogenic bacterium isolated from Russian soda lake sediments.</title>
        <authorList>
            <person name="Abin C.A."/>
            <person name="Hollibaugh J.T."/>
        </authorList>
    </citation>
    <scope>NUCLEOTIDE SEQUENCE [LARGE SCALE GENOMIC DNA]</scope>
    <source>
        <strain evidence="9 10">AHT28</strain>
    </source>
</reference>
<comment type="subunit">
    <text evidence="7">Forms oligomers.</text>
</comment>
<dbReference type="STRING" id="766136.BHF68_10105"/>
<dbReference type="AlphaFoldDB" id="A0A1E5FZT6"/>
<dbReference type="Proteomes" id="UP000094296">
    <property type="component" value="Unassembled WGS sequence"/>
</dbReference>
<organism evidence="9 10">
    <name type="scientific">Desulfuribacillus alkaliarsenatis</name>
    <dbReference type="NCBI Taxonomy" id="766136"/>
    <lineage>
        <taxon>Bacteria</taxon>
        <taxon>Bacillati</taxon>
        <taxon>Bacillota</taxon>
        <taxon>Desulfuribacillia</taxon>
        <taxon>Desulfuribacillales</taxon>
        <taxon>Desulfuribacillaceae</taxon>
        <taxon>Desulfuribacillus</taxon>
    </lineage>
</organism>
<evidence type="ECO:0000256" key="1">
    <source>
        <dbReference type="ARBA" id="ARBA00013860"/>
    </source>
</evidence>
<evidence type="ECO:0000256" key="3">
    <source>
        <dbReference type="ARBA" id="ARBA00022737"/>
    </source>
</evidence>
<dbReference type="CDD" id="cd16321">
    <property type="entry name" value="MraZ_C"/>
    <property type="match status" value="1"/>
</dbReference>
<dbReference type="PANTHER" id="PTHR34701">
    <property type="entry name" value="TRANSCRIPTIONAL REGULATOR MRAZ"/>
    <property type="match status" value="1"/>
</dbReference>
<dbReference type="OrthoDB" id="9807753at2"/>
<dbReference type="Gene3D" id="3.40.1550.20">
    <property type="entry name" value="Transcriptional regulator MraZ domain"/>
    <property type="match status" value="1"/>
</dbReference>
<evidence type="ECO:0000256" key="5">
    <source>
        <dbReference type="ARBA" id="ARBA00023125"/>
    </source>
</evidence>
<name>A0A1E5FZT6_9FIRM</name>
<dbReference type="NCBIfam" id="TIGR00242">
    <property type="entry name" value="division/cell wall cluster transcriptional repressor MraZ"/>
    <property type="match status" value="1"/>
</dbReference>
<proteinExistence type="inferred from homology"/>
<dbReference type="EMBL" id="MIJE01000033">
    <property type="protein sequence ID" value="OEF96082.1"/>
    <property type="molecule type" value="Genomic_DNA"/>
</dbReference>
<dbReference type="PROSITE" id="PS51740">
    <property type="entry name" value="SPOVT_ABRB"/>
    <property type="match status" value="2"/>
</dbReference>
<feature type="domain" description="SpoVT-AbrB" evidence="8">
    <location>
        <begin position="5"/>
        <end position="47"/>
    </location>
</feature>
<dbReference type="RefSeq" id="WP_069644002.1">
    <property type="nucleotide sequence ID" value="NZ_MIJE01000033.1"/>
</dbReference>
<dbReference type="SUPFAM" id="SSF89447">
    <property type="entry name" value="AbrB/MazE/MraZ-like"/>
    <property type="match status" value="1"/>
</dbReference>
<keyword evidence="2 7" id="KW-0963">Cytoplasm</keyword>